<evidence type="ECO:0000313" key="3">
    <source>
        <dbReference type="Proteomes" id="UP001327560"/>
    </source>
</evidence>
<proteinExistence type="predicted"/>
<sequence length="537" mass="60075">MDPIILESPSSAKYLAFGSLGGPDFQSMLKESIERFLIEVHKEYCDFSAFRSIAFRLLQSSIDPPLEVIWFYSALGYHEAIRSKKEVFDRVIAVKDLLQLLSACSASCNGPKSVALLAPVVSELYHCAREEKKLSGKEAKKLRKEIESLAEGLISYISICSGRNDGGPELGDGYLLPCFADIIRIWTVQHCETANDLSILFPLVGDEIRACFRQQGCGIGYLAGGVVAEAFLLSLSLKVQVDGLPRPDLQKELRIWAVSSITAFQNYVFFDILLRLLLNPPMPLMTILSSTDECLVRNILYDAVILVDYSFINLGIELENFSDSMMNIVMRRLLVTHEAIQIVRERGDHNKAISYTNAFSTSCVPNALTKWASYHVGSEKLNRPNATTPQGLLKWFLVLEEQGLKLFEDDILELHSKLILEESNLGSGTTKYDSSSKVTDADIFFFDNKGRDDNKVAEDEDMGITDAAFLSAAHSMKSEANKGRKKRKEYTYEESGSQVKFVKYKLHDKSVKDHFNISMADNSGSEVENPPADEMEE</sequence>
<dbReference type="PANTHER" id="PTHR35505">
    <property type="entry name" value="OS01G0600300 PROTEIN"/>
    <property type="match status" value="1"/>
</dbReference>
<organism evidence="2 3">
    <name type="scientific">Canna indica</name>
    <name type="common">Indian-shot</name>
    <dbReference type="NCBI Taxonomy" id="4628"/>
    <lineage>
        <taxon>Eukaryota</taxon>
        <taxon>Viridiplantae</taxon>
        <taxon>Streptophyta</taxon>
        <taxon>Embryophyta</taxon>
        <taxon>Tracheophyta</taxon>
        <taxon>Spermatophyta</taxon>
        <taxon>Magnoliopsida</taxon>
        <taxon>Liliopsida</taxon>
        <taxon>Zingiberales</taxon>
        <taxon>Cannaceae</taxon>
        <taxon>Canna</taxon>
    </lineage>
</organism>
<protein>
    <submittedName>
        <fullName evidence="2">Uncharacterized protein</fullName>
    </submittedName>
</protein>
<keyword evidence="3" id="KW-1185">Reference proteome</keyword>
<dbReference type="AlphaFoldDB" id="A0AAQ3KUA4"/>
<evidence type="ECO:0000256" key="1">
    <source>
        <dbReference type="SAM" id="MobiDB-lite"/>
    </source>
</evidence>
<reference evidence="2 3" key="1">
    <citation type="submission" date="2023-10" db="EMBL/GenBank/DDBJ databases">
        <title>Chromosome-scale genome assembly provides insights into flower coloration mechanisms of Canna indica.</title>
        <authorList>
            <person name="Li C."/>
        </authorList>
    </citation>
    <scope>NUCLEOTIDE SEQUENCE [LARGE SCALE GENOMIC DNA]</scope>
    <source>
        <tissue evidence="2">Flower</tissue>
    </source>
</reference>
<evidence type="ECO:0000313" key="2">
    <source>
        <dbReference type="EMBL" id="WOL14600.1"/>
    </source>
</evidence>
<dbReference type="Proteomes" id="UP001327560">
    <property type="component" value="Chromosome 7"/>
</dbReference>
<feature type="region of interest" description="Disordered" evidence="1">
    <location>
        <begin position="516"/>
        <end position="537"/>
    </location>
</feature>
<accession>A0AAQ3KUA4</accession>
<gene>
    <name evidence="2" type="ORF">Cni_G23380</name>
</gene>
<dbReference type="PANTHER" id="PTHR35505:SF1">
    <property type="entry name" value="SNF2 DOMAIN PROTEIN"/>
    <property type="match status" value="1"/>
</dbReference>
<dbReference type="EMBL" id="CP136896">
    <property type="protein sequence ID" value="WOL14600.1"/>
    <property type="molecule type" value="Genomic_DNA"/>
</dbReference>
<name>A0AAQ3KUA4_9LILI</name>